<dbReference type="AlphaFoldDB" id="A0A6M2DPS8"/>
<dbReference type="PROSITE" id="PS00028">
    <property type="entry name" value="ZINC_FINGER_C2H2_1"/>
    <property type="match status" value="4"/>
</dbReference>
<dbReference type="GO" id="GO:0005634">
    <property type="term" value="C:nucleus"/>
    <property type="evidence" value="ECO:0007669"/>
    <property type="project" value="TreeGrafter"/>
</dbReference>
<dbReference type="SUPFAM" id="SSF57667">
    <property type="entry name" value="beta-beta-alpha zinc fingers"/>
    <property type="match status" value="1"/>
</dbReference>
<dbReference type="PROSITE" id="PS50157">
    <property type="entry name" value="ZINC_FINGER_C2H2_2"/>
    <property type="match status" value="3"/>
</dbReference>
<dbReference type="InterPro" id="IPR013087">
    <property type="entry name" value="Znf_C2H2_type"/>
</dbReference>
<feature type="region of interest" description="Disordered" evidence="6">
    <location>
        <begin position="429"/>
        <end position="488"/>
    </location>
</feature>
<evidence type="ECO:0000256" key="5">
    <source>
        <dbReference type="PROSITE-ProRule" id="PRU00042"/>
    </source>
</evidence>
<accession>A0A6M2DPS8</accession>
<organism evidence="8">
    <name type="scientific">Xenopsylla cheopis</name>
    <name type="common">Oriental rat flea</name>
    <name type="synonym">Pulex cheopis</name>
    <dbReference type="NCBI Taxonomy" id="163159"/>
    <lineage>
        <taxon>Eukaryota</taxon>
        <taxon>Metazoa</taxon>
        <taxon>Ecdysozoa</taxon>
        <taxon>Arthropoda</taxon>
        <taxon>Hexapoda</taxon>
        <taxon>Insecta</taxon>
        <taxon>Pterygota</taxon>
        <taxon>Neoptera</taxon>
        <taxon>Endopterygota</taxon>
        <taxon>Siphonaptera</taxon>
        <taxon>Pulicidae</taxon>
        <taxon>Xenopsyllinae</taxon>
        <taxon>Xenopsylla</taxon>
    </lineage>
</organism>
<feature type="compositionally biased region" description="Low complexity" evidence="6">
    <location>
        <begin position="433"/>
        <end position="472"/>
    </location>
</feature>
<keyword evidence="3 5" id="KW-0863">Zinc-finger</keyword>
<dbReference type="GO" id="GO:0000981">
    <property type="term" value="F:DNA-binding transcription factor activity, RNA polymerase II-specific"/>
    <property type="evidence" value="ECO:0007669"/>
    <property type="project" value="TreeGrafter"/>
</dbReference>
<dbReference type="Gene3D" id="3.30.160.60">
    <property type="entry name" value="Classic Zinc Finger"/>
    <property type="match status" value="1"/>
</dbReference>
<evidence type="ECO:0000256" key="4">
    <source>
        <dbReference type="ARBA" id="ARBA00022833"/>
    </source>
</evidence>
<dbReference type="EMBL" id="GIIL01003111">
    <property type="protein sequence ID" value="NOV46837.1"/>
    <property type="molecule type" value="Transcribed_RNA"/>
</dbReference>
<evidence type="ECO:0000313" key="8">
    <source>
        <dbReference type="EMBL" id="NOV46837.1"/>
    </source>
</evidence>
<dbReference type="Pfam" id="PF00096">
    <property type="entry name" value="zf-C2H2"/>
    <property type="match status" value="1"/>
</dbReference>
<dbReference type="InterPro" id="IPR036236">
    <property type="entry name" value="Znf_C2H2_sf"/>
</dbReference>
<feature type="compositionally biased region" description="Low complexity" evidence="6">
    <location>
        <begin position="526"/>
        <end position="543"/>
    </location>
</feature>
<dbReference type="SMART" id="SM00355">
    <property type="entry name" value="ZnF_C2H2"/>
    <property type="match status" value="4"/>
</dbReference>
<sequence length="967" mass="104810">MHTLTVEMTETDIGSDAQFPVQADSLHQLDNLLPIDTDTGSGTNSGPTSPEEFYDSDIKFSESAKKSVGKKKRQIFECLECGQTFKQHRSFRSHLLRHVKQPLIATQRCDRSELYGEALRRSTRLSVKPMPAPAGSGLKLKIKLDGSGDGNNFEVVHYEEIAGQVPDELSNQSSTATNSITDENTPDQTEGQTNDELSRDDGEEGSSVTIAESAGEAPQKNDEDSTLEEGNSLSNITQGDEVEESLASILSKSIQDDENSSAPTIDPFHGILEEQEEQERAISAGGLRVLTLTPQTPASQSSTPTSPQLGIVKQDCSPAYFPSQTPTLPCRLGENVMVELNTAMLTPRSMDSPAEGTSTPPVSSADHGKLLHQILSDTNVEDNNQNGNNSTQSEYMSLEKLPLLHICSTCNLGFPDMPSFEEHCRTQGHALPTSSTSCNSNGNSAPVYSQLQTPAQQQQSLFQPQYTTLQPSQYPPAPPPYTGSVTSQQQFGAMPHHQMPYGQPPVPMEQLAQQVRNMPIPPHHQQPPNNMGIRYMPQQNLNPPQQPQPPPQQSGQINQPPYSMASMPGAPNSQQPQHPQQQPYSRMAVPFRMRSAGNGPYPQQQFFPHQPQRAPYQRYTSRMPNGYSERGRNPGQMIGRAMGPGITRPMKRPNTQQPAVRQTSAAAGGANGPKLRKMSDLLLPGNNESDDCSLISVQNADPTLPVIQNVHGNASSSGSLPKEALRLSDQITLSVRNKEPPPSNSQPRSKEAKAVANILAQRGITVTTAGGNRKNGSFSDSQESRQEVSLNLNNAVSLIPTNKGGNKSIVATVDLTDDKPPVKEVFAAGSKLLNCQLCNKQFLKQAALNLHVVKNHPSVKLPYRCGECTAKYPNQEGLTAHQRAYHVPSAELGLPVVDLSRQSTLSALANLGISNYVPLSSLDHQTGPYYGIPIVSVQVAQNSASSKLHALGASDILSIGPLKQLPR</sequence>
<evidence type="ECO:0000256" key="2">
    <source>
        <dbReference type="ARBA" id="ARBA00022737"/>
    </source>
</evidence>
<feature type="region of interest" description="Disordered" evidence="6">
    <location>
        <begin position="32"/>
        <end position="54"/>
    </location>
</feature>
<feature type="domain" description="C2H2-type" evidence="7">
    <location>
        <begin position="833"/>
        <end position="861"/>
    </location>
</feature>
<dbReference type="PANTHER" id="PTHR24408">
    <property type="entry name" value="ZINC FINGER PROTEIN"/>
    <property type="match status" value="1"/>
</dbReference>
<feature type="domain" description="C2H2-type" evidence="7">
    <location>
        <begin position="76"/>
        <end position="103"/>
    </location>
</feature>
<feature type="compositionally biased region" description="Polar residues" evidence="6">
    <location>
        <begin position="169"/>
        <end position="195"/>
    </location>
</feature>
<feature type="compositionally biased region" description="Polar residues" evidence="6">
    <location>
        <begin position="38"/>
        <end position="48"/>
    </location>
</feature>
<feature type="compositionally biased region" description="Low complexity" evidence="6">
    <location>
        <begin position="600"/>
        <end position="615"/>
    </location>
</feature>
<feature type="region of interest" description="Disordered" evidence="6">
    <location>
        <begin position="163"/>
        <end position="242"/>
    </location>
</feature>
<feature type="region of interest" description="Disordered" evidence="6">
    <location>
        <begin position="518"/>
        <end position="684"/>
    </location>
</feature>
<feature type="region of interest" description="Disordered" evidence="6">
    <location>
        <begin position="346"/>
        <end position="366"/>
    </location>
</feature>
<keyword evidence="4" id="KW-0862">Zinc</keyword>
<evidence type="ECO:0000256" key="1">
    <source>
        <dbReference type="ARBA" id="ARBA00022723"/>
    </source>
</evidence>
<proteinExistence type="predicted"/>
<keyword evidence="1" id="KW-0479">Metal-binding</keyword>
<evidence type="ECO:0000256" key="3">
    <source>
        <dbReference type="ARBA" id="ARBA00022771"/>
    </source>
</evidence>
<dbReference type="PANTHER" id="PTHR24408:SF58">
    <property type="entry name" value="TRANSCRIPTION FACTOR (TFIIIA), PUTATIVE (AFU_ORTHOLOGUE AFUA_1G05150)-RELATED"/>
    <property type="match status" value="1"/>
</dbReference>
<feature type="region of interest" description="Disordered" evidence="6">
    <location>
        <begin position="766"/>
        <end position="786"/>
    </location>
</feature>
<evidence type="ECO:0000259" key="7">
    <source>
        <dbReference type="PROSITE" id="PS50157"/>
    </source>
</evidence>
<evidence type="ECO:0000256" key="6">
    <source>
        <dbReference type="SAM" id="MobiDB-lite"/>
    </source>
</evidence>
<feature type="compositionally biased region" description="Polar residues" evidence="6">
    <location>
        <begin position="228"/>
        <end position="238"/>
    </location>
</feature>
<feature type="domain" description="C2H2-type" evidence="7">
    <location>
        <begin position="863"/>
        <end position="891"/>
    </location>
</feature>
<dbReference type="GO" id="GO:0008270">
    <property type="term" value="F:zinc ion binding"/>
    <property type="evidence" value="ECO:0007669"/>
    <property type="project" value="UniProtKB-KW"/>
</dbReference>
<name>A0A6M2DPS8_XENCH</name>
<protein>
    <submittedName>
        <fullName evidence="8">Putative bromodomain-containing protein</fullName>
    </submittedName>
</protein>
<feature type="compositionally biased region" description="Polar residues" evidence="6">
    <location>
        <begin position="653"/>
        <end position="665"/>
    </location>
</feature>
<keyword evidence="2" id="KW-0677">Repeat</keyword>
<feature type="compositionally biased region" description="Low complexity" evidence="6">
    <location>
        <begin position="574"/>
        <end position="583"/>
    </location>
</feature>
<reference evidence="8" key="1">
    <citation type="submission" date="2020-03" db="EMBL/GenBank/DDBJ databases">
        <title>Transcriptomic Profiling of the Digestive Tract of the Rat Flea, Xenopsylla cheopis, Following Blood Feeding and Infection with Yersinia pestis.</title>
        <authorList>
            <person name="Bland D.M."/>
            <person name="Martens C.A."/>
            <person name="Virtaneva K."/>
            <person name="Kanakabandi K."/>
            <person name="Long D."/>
            <person name="Rosenke R."/>
            <person name="Saturday G.A."/>
            <person name="Hoyt F.H."/>
            <person name="Bruno D.P."/>
            <person name="Ribeiro J.M.C."/>
            <person name="Hinnebusch J."/>
        </authorList>
    </citation>
    <scope>NUCLEOTIDE SEQUENCE</scope>
</reference>
<dbReference type="GO" id="GO:0043565">
    <property type="term" value="F:sequence-specific DNA binding"/>
    <property type="evidence" value="ECO:0007669"/>
    <property type="project" value="TreeGrafter"/>
</dbReference>